<evidence type="ECO:0000313" key="1">
    <source>
        <dbReference type="EMBL" id="GAI07791.1"/>
    </source>
</evidence>
<sequence length="99" mass="11375">MAGKRKTPKLRRDGKYYVASIYKPNGQRTNISFGPVGDRTEGEIYSAFGKWLDLFKQQPQKVLTFQSPYDAIERIINPAQIITIGEYTASFSFQKHTRI</sequence>
<reference evidence="1" key="1">
    <citation type="journal article" date="2014" name="Front. Microbiol.">
        <title>High frequency of phylogenetically diverse reductive dehalogenase-homologous genes in deep subseafloor sedimentary metagenomes.</title>
        <authorList>
            <person name="Kawai M."/>
            <person name="Futagami T."/>
            <person name="Toyoda A."/>
            <person name="Takaki Y."/>
            <person name="Nishi S."/>
            <person name="Hori S."/>
            <person name="Arai W."/>
            <person name="Tsubouchi T."/>
            <person name="Morono Y."/>
            <person name="Uchiyama I."/>
            <person name="Ito T."/>
            <person name="Fujiyama A."/>
            <person name="Inagaki F."/>
            <person name="Takami H."/>
        </authorList>
    </citation>
    <scope>NUCLEOTIDE SEQUENCE</scope>
    <source>
        <strain evidence="1">Expedition CK06-06</strain>
    </source>
</reference>
<name>X1LPM4_9ZZZZ</name>
<accession>X1LPM4</accession>
<dbReference type="AlphaFoldDB" id="X1LPM4"/>
<comment type="caution">
    <text evidence="1">The sequence shown here is derived from an EMBL/GenBank/DDBJ whole genome shotgun (WGS) entry which is preliminary data.</text>
</comment>
<proteinExistence type="predicted"/>
<gene>
    <name evidence="1" type="ORF">S06H3_19654</name>
</gene>
<protein>
    <submittedName>
        <fullName evidence="1">Uncharacterized protein</fullName>
    </submittedName>
</protein>
<organism evidence="1">
    <name type="scientific">marine sediment metagenome</name>
    <dbReference type="NCBI Taxonomy" id="412755"/>
    <lineage>
        <taxon>unclassified sequences</taxon>
        <taxon>metagenomes</taxon>
        <taxon>ecological metagenomes</taxon>
    </lineage>
</organism>
<dbReference type="EMBL" id="BARV01010083">
    <property type="protein sequence ID" value="GAI07791.1"/>
    <property type="molecule type" value="Genomic_DNA"/>
</dbReference>